<protein>
    <submittedName>
        <fullName evidence="1">DUF3305 domain-containing protein</fullName>
    </submittedName>
</protein>
<keyword evidence="2" id="KW-1185">Reference proteome</keyword>
<dbReference type="EMBL" id="JAFBIL020000001">
    <property type="protein sequence ID" value="MBZ2205726.1"/>
    <property type="molecule type" value="Genomic_DNA"/>
</dbReference>
<accession>A0ABS7SIZ3</accession>
<reference evidence="1 2" key="2">
    <citation type="submission" date="2021-08" db="EMBL/GenBank/DDBJ databases">
        <title>Massilia sp. R798.</title>
        <authorList>
            <person name="Baek J.H."/>
            <person name="Jung H.S."/>
            <person name="Kim K.R."/>
            <person name="Jeon C.O."/>
        </authorList>
    </citation>
    <scope>NUCLEOTIDE SEQUENCE [LARGE SCALE GENOMIC DNA]</scope>
    <source>
        <strain evidence="1 2">R798</strain>
    </source>
</reference>
<dbReference type="Proteomes" id="UP000809349">
    <property type="component" value="Unassembled WGS sequence"/>
</dbReference>
<dbReference type="RefSeq" id="WP_223464185.1">
    <property type="nucleotide sequence ID" value="NZ_JAFBIL020000001.1"/>
</dbReference>
<proteinExistence type="predicted"/>
<evidence type="ECO:0000313" key="1">
    <source>
        <dbReference type="EMBL" id="MBZ2205726.1"/>
    </source>
</evidence>
<organism evidence="1 2">
    <name type="scientific">Massilia soli</name>
    <dbReference type="NCBI Taxonomy" id="2792854"/>
    <lineage>
        <taxon>Bacteria</taxon>
        <taxon>Pseudomonadati</taxon>
        <taxon>Pseudomonadota</taxon>
        <taxon>Betaproteobacteria</taxon>
        <taxon>Burkholderiales</taxon>
        <taxon>Oxalobacteraceae</taxon>
        <taxon>Telluria group</taxon>
        <taxon>Massilia</taxon>
    </lineage>
</organism>
<reference evidence="1 2" key="1">
    <citation type="submission" date="2021-01" db="EMBL/GenBank/DDBJ databases">
        <authorList>
            <person name="Ruan W."/>
            <person name="Khan S.A."/>
            <person name="Jeon C.O."/>
        </authorList>
    </citation>
    <scope>NUCLEOTIDE SEQUENCE [LARGE SCALE GENOMIC DNA]</scope>
    <source>
        <strain evidence="1 2">R798</strain>
    </source>
</reference>
<evidence type="ECO:0000313" key="2">
    <source>
        <dbReference type="Proteomes" id="UP000809349"/>
    </source>
</evidence>
<gene>
    <name evidence="1" type="ORF">I4X03_000460</name>
</gene>
<dbReference type="InterPro" id="IPR021736">
    <property type="entry name" value="DUF3305"/>
</dbReference>
<sequence>MRMASLPIAVIMQRRSLNHRWASESWSAVGVVADGGLPPYRVLSHEPARETYLVGGLTLDLYPDENDGYFENCVAPEAKVFIKWRMTDGRAMPVQASVSYADGARMFDSGESADGVAMPADIHAWLADYLRTHYEPPARRGKEYKQRKQGEHAG</sequence>
<name>A0ABS7SIZ3_9BURK</name>
<dbReference type="Pfam" id="PF11749">
    <property type="entry name" value="DUF3305"/>
    <property type="match status" value="1"/>
</dbReference>
<comment type="caution">
    <text evidence="1">The sequence shown here is derived from an EMBL/GenBank/DDBJ whole genome shotgun (WGS) entry which is preliminary data.</text>
</comment>